<evidence type="ECO:0000313" key="4">
    <source>
        <dbReference type="RefSeq" id="XP_015950050.1"/>
    </source>
</evidence>
<feature type="domain" description="DUF4283" evidence="2">
    <location>
        <begin position="37"/>
        <end position="118"/>
    </location>
</feature>
<feature type="region of interest" description="Disordered" evidence="1">
    <location>
        <begin position="283"/>
        <end position="304"/>
    </location>
</feature>
<dbReference type="InterPro" id="IPR040256">
    <property type="entry name" value="At4g02000-like"/>
</dbReference>
<protein>
    <submittedName>
        <fullName evidence="4">Uncharacterized protein LOC107474919</fullName>
    </submittedName>
</protein>
<reference evidence="3" key="1">
    <citation type="journal article" date="2016" name="Nat. Genet.">
        <title>The genome sequences of Arachis duranensis and Arachis ipaensis, the diploid ancestors of cultivated peanut.</title>
        <authorList>
            <person name="Bertioli D.J."/>
            <person name="Cannon S.B."/>
            <person name="Froenicke L."/>
            <person name="Huang G."/>
            <person name="Farmer A.D."/>
            <person name="Cannon E.K."/>
            <person name="Liu X."/>
            <person name="Gao D."/>
            <person name="Clevenger J."/>
            <person name="Dash S."/>
            <person name="Ren L."/>
            <person name="Moretzsohn M.C."/>
            <person name="Shirasawa K."/>
            <person name="Huang W."/>
            <person name="Vidigal B."/>
            <person name="Abernathy B."/>
            <person name="Chu Y."/>
            <person name="Niederhuth C.E."/>
            <person name="Umale P."/>
            <person name="Araujo A.C."/>
            <person name="Kozik A."/>
            <person name="Kim K.D."/>
            <person name="Burow M.D."/>
            <person name="Varshney R.K."/>
            <person name="Wang X."/>
            <person name="Zhang X."/>
            <person name="Barkley N."/>
            <person name="Guimaraes P.M."/>
            <person name="Isobe S."/>
            <person name="Guo B."/>
            <person name="Liao B."/>
            <person name="Stalker H.T."/>
            <person name="Schmitz R.J."/>
            <person name="Scheffler B.E."/>
            <person name="Leal-Bertioli S.C."/>
            <person name="Xun X."/>
            <person name="Jackson S.A."/>
            <person name="Michelmore R."/>
            <person name="Ozias-Akins P."/>
        </authorList>
    </citation>
    <scope>NUCLEOTIDE SEQUENCE [LARGE SCALE GENOMIC DNA]</scope>
    <source>
        <strain evidence="3">cv. V14167</strain>
    </source>
</reference>
<evidence type="ECO:0000259" key="2">
    <source>
        <dbReference type="Pfam" id="PF14111"/>
    </source>
</evidence>
<proteinExistence type="predicted"/>
<dbReference type="KEGG" id="adu:107474919"/>
<feature type="compositionally biased region" description="Basic and acidic residues" evidence="1">
    <location>
        <begin position="336"/>
        <end position="345"/>
    </location>
</feature>
<dbReference type="RefSeq" id="XP_015950050.1">
    <property type="nucleotide sequence ID" value="XM_016094564.1"/>
</dbReference>
<feature type="compositionally biased region" description="Polar residues" evidence="1">
    <location>
        <begin position="348"/>
        <end position="376"/>
    </location>
</feature>
<dbReference type="InterPro" id="IPR025558">
    <property type="entry name" value="DUF4283"/>
</dbReference>
<dbReference type="PANTHER" id="PTHR31286">
    <property type="entry name" value="GLYCINE-RICH CELL WALL STRUCTURAL PROTEIN 1.8-LIKE"/>
    <property type="match status" value="1"/>
</dbReference>
<sequence length="376" mass="42950">MEEDEEEDIDDIIVKKMANGLFNVVIGERVQRELRKEWWETFIVKLLGRKVSLVVLKRRLEIMWGKNGSLDVIDLGNDFFLVRFYNSGDLDFALMEGPWKILDHYLTVQMWKPDFNPSTATIDKIAAWIHLPELAIEYYHRAILEKIANIMGRKLKVDTNTAEVTRGKFARLCAEVDLTQPLVSQYMINGVYYTIEYEGLHQVCFECGRVGIEKWICPEKRTHTSATPENREEGRRAQIEGTKADEGGNPGNLAKGKGIVGKDGDGDMYRPWTIVQRPLRGRQTGKMGEGTVSGNTSKGQDKEMTNIGNQSRFIVLQDLNPYSRSIQNQNDVANKVNEKKDKEVENITVHQKGTYLTKQPKQSNRQTTQPNNNKPT</sequence>
<evidence type="ECO:0000313" key="3">
    <source>
        <dbReference type="Proteomes" id="UP000515211"/>
    </source>
</evidence>
<dbReference type="GeneID" id="107474919"/>
<gene>
    <name evidence="4" type="primary">LOC107474919</name>
</gene>
<feature type="region of interest" description="Disordered" evidence="1">
    <location>
        <begin position="242"/>
        <end position="262"/>
    </location>
</feature>
<accession>A0A6P4CEF1</accession>
<dbReference type="PANTHER" id="PTHR31286:SF99">
    <property type="entry name" value="DUF4283 DOMAIN-CONTAINING PROTEIN"/>
    <property type="match status" value="1"/>
</dbReference>
<reference evidence="4" key="2">
    <citation type="submission" date="2025-08" db="UniProtKB">
        <authorList>
            <consortium name="RefSeq"/>
        </authorList>
    </citation>
    <scope>IDENTIFICATION</scope>
    <source>
        <tissue evidence="4">Whole plant</tissue>
    </source>
</reference>
<organism evidence="3 4">
    <name type="scientific">Arachis duranensis</name>
    <name type="common">Wild peanut</name>
    <dbReference type="NCBI Taxonomy" id="130453"/>
    <lineage>
        <taxon>Eukaryota</taxon>
        <taxon>Viridiplantae</taxon>
        <taxon>Streptophyta</taxon>
        <taxon>Embryophyta</taxon>
        <taxon>Tracheophyta</taxon>
        <taxon>Spermatophyta</taxon>
        <taxon>Magnoliopsida</taxon>
        <taxon>eudicotyledons</taxon>
        <taxon>Gunneridae</taxon>
        <taxon>Pentapetalae</taxon>
        <taxon>rosids</taxon>
        <taxon>fabids</taxon>
        <taxon>Fabales</taxon>
        <taxon>Fabaceae</taxon>
        <taxon>Papilionoideae</taxon>
        <taxon>50 kb inversion clade</taxon>
        <taxon>dalbergioids sensu lato</taxon>
        <taxon>Dalbergieae</taxon>
        <taxon>Pterocarpus clade</taxon>
        <taxon>Arachis</taxon>
    </lineage>
</organism>
<keyword evidence="3" id="KW-1185">Reference proteome</keyword>
<dbReference type="Pfam" id="PF14111">
    <property type="entry name" value="DUF4283"/>
    <property type="match status" value="1"/>
</dbReference>
<feature type="region of interest" description="Disordered" evidence="1">
    <location>
        <begin position="326"/>
        <end position="376"/>
    </location>
</feature>
<dbReference type="Proteomes" id="UP000515211">
    <property type="component" value="Chromosome 2"/>
</dbReference>
<name>A0A6P4CEF1_ARADU</name>
<dbReference type="AlphaFoldDB" id="A0A6P4CEF1"/>
<evidence type="ECO:0000256" key="1">
    <source>
        <dbReference type="SAM" id="MobiDB-lite"/>
    </source>
</evidence>